<proteinExistence type="predicted"/>
<accession>A0A852ZZD2</accession>
<dbReference type="RefSeq" id="WP_179815141.1">
    <property type="nucleotide sequence ID" value="NZ_JACBZD010000001.1"/>
</dbReference>
<evidence type="ECO:0000256" key="2">
    <source>
        <dbReference type="ARBA" id="ARBA00023315"/>
    </source>
</evidence>
<dbReference type="CDD" id="cd07989">
    <property type="entry name" value="LPLAT_AGPAT-like"/>
    <property type="match status" value="1"/>
</dbReference>
<dbReference type="AlphaFoldDB" id="A0A852ZZD2"/>
<keyword evidence="2 5" id="KW-0012">Acyltransferase</keyword>
<dbReference type="EMBL" id="JACBZD010000001">
    <property type="protein sequence ID" value="NYI06580.1"/>
    <property type="molecule type" value="Genomic_DNA"/>
</dbReference>
<dbReference type="SUPFAM" id="SSF69593">
    <property type="entry name" value="Glycerol-3-phosphate (1)-acyltransferase"/>
    <property type="match status" value="1"/>
</dbReference>
<feature type="compositionally biased region" description="Basic and acidic residues" evidence="3">
    <location>
        <begin position="295"/>
        <end position="306"/>
    </location>
</feature>
<evidence type="ECO:0000256" key="3">
    <source>
        <dbReference type="SAM" id="MobiDB-lite"/>
    </source>
</evidence>
<dbReference type="GO" id="GO:0005886">
    <property type="term" value="C:plasma membrane"/>
    <property type="evidence" value="ECO:0007669"/>
    <property type="project" value="TreeGrafter"/>
</dbReference>
<organism evidence="5 6">
    <name type="scientific">Allostreptomyces psammosilenae</name>
    <dbReference type="NCBI Taxonomy" id="1892865"/>
    <lineage>
        <taxon>Bacteria</taxon>
        <taxon>Bacillati</taxon>
        <taxon>Actinomycetota</taxon>
        <taxon>Actinomycetes</taxon>
        <taxon>Kitasatosporales</taxon>
        <taxon>Streptomycetaceae</taxon>
        <taxon>Allostreptomyces</taxon>
    </lineage>
</organism>
<dbReference type="PANTHER" id="PTHR10434">
    <property type="entry name" value="1-ACYL-SN-GLYCEROL-3-PHOSPHATE ACYLTRANSFERASE"/>
    <property type="match status" value="1"/>
</dbReference>
<reference evidence="5 6" key="1">
    <citation type="submission" date="2020-07" db="EMBL/GenBank/DDBJ databases">
        <title>Sequencing the genomes of 1000 actinobacteria strains.</title>
        <authorList>
            <person name="Klenk H.-P."/>
        </authorList>
    </citation>
    <scope>NUCLEOTIDE SEQUENCE [LARGE SCALE GENOMIC DNA]</scope>
    <source>
        <strain evidence="5 6">DSM 42178</strain>
    </source>
</reference>
<dbReference type="GO" id="GO:0003841">
    <property type="term" value="F:1-acylglycerol-3-phosphate O-acyltransferase activity"/>
    <property type="evidence" value="ECO:0007669"/>
    <property type="project" value="TreeGrafter"/>
</dbReference>
<dbReference type="SMART" id="SM00563">
    <property type="entry name" value="PlsC"/>
    <property type="match status" value="1"/>
</dbReference>
<evidence type="ECO:0000313" key="5">
    <source>
        <dbReference type="EMBL" id="NYI06580.1"/>
    </source>
</evidence>
<dbReference type="PANTHER" id="PTHR10434:SF55">
    <property type="entry name" value="POSSIBLE ACYLTRANSFERASE"/>
    <property type="match status" value="1"/>
</dbReference>
<keyword evidence="6" id="KW-1185">Reference proteome</keyword>
<comment type="caution">
    <text evidence="5">The sequence shown here is derived from an EMBL/GenBank/DDBJ whole genome shotgun (WGS) entry which is preliminary data.</text>
</comment>
<protein>
    <submittedName>
        <fullName evidence="5">1-acyl-sn-glycerol-3-phosphate acyltransferase</fullName>
    </submittedName>
</protein>
<dbReference type="InterPro" id="IPR002123">
    <property type="entry name" value="Plipid/glycerol_acylTrfase"/>
</dbReference>
<keyword evidence="1 5" id="KW-0808">Transferase</keyword>
<evidence type="ECO:0000313" key="6">
    <source>
        <dbReference type="Proteomes" id="UP000567795"/>
    </source>
</evidence>
<evidence type="ECO:0000259" key="4">
    <source>
        <dbReference type="SMART" id="SM00563"/>
    </source>
</evidence>
<evidence type="ECO:0000256" key="1">
    <source>
        <dbReference type="ARBA" id="ARBA00022679"/>
    </source>
</evidence>
<name>A0A852ZZD2_9ACTN</name>
<dbReference type="GO" id="GO:0006654">
    <property type="term" value="P:phosphatidic acid biosynthetic process"/>
    <property type="evidence" value="ECO:0007669"/>
    <property type="project" value="TreeGrafter"/>
</dbReference>
<feature type="compositionally biased region" description="Low complexity" evidence="3">
    <location>
        <begin position="273"/>
        <end position="284"/>
    </location>
</feature>
<sequence>MARSPYGFWYRFVAAVLKPPLLLLTKREWQGMEHIPAEGGFVTAVNHNSYLDPVAYAHFQYNTGRPPRFLAKSSLFHIAGVGTVLRGMKQIPVYRDSADAAKAFRAAVDAVGRGECVAVYPEGTLTRDPDLWPMAGKTGVARIALMTGAPVIPVAQWGAHQVVPRWIRGAAGPEGKFRVRLFPRATLRVLAGPPVDLSEFRDRELNADVLRAATDRIMDAVTELLAELRGEEPPGVRFDMRASGAATRAQLSGEPAGRPDAPATNQASTASDAPLAPEAGLAPEKGSDDAGTPRAVHETDGEGISR</sequence>
<dbReference type="Proteomes" id="UP000567795">
    <property type="component" value="Unassembled WGS sequence"/>
</dbReference>
<feature type="domain" description="Phospholipid/glycerol acyltransferase" evidence="4">
    <location>
        <begin position="41"/>
        <end position="159"/>
    </location>
</feature>
<gene>
    <name evidence="5" type="ORF">FHU37_003523</name>
</gene>
<dbReference type="Pfam" id="PF01553">
    <property type="entry name" value="Acyltransferase"/>
    <property type="match status" value="1"/>
</dbReference>
<feature type="region of interest" description="Disordered" evidence="3">
    <location>
        <begin position="243"/>
        <end position="306"/>
    </location>
</feature>